<dbReference type="PANTHER" id="PTHR34605:SF3">
    <property type="entry name" value="P CELL-TYPE AGGLUTINATION PROTEIN MAP4-LIKE-RELATED"/>
    <property type="match status" value="1"/>
</dbReference>
<dbReference type="Gene3D" id="1.10.443.10">
    <property type="entry name" value="Intergrase catalytic core"/>
    <property type="match status" value="1"/>
</dbReference>
<dbReference type="GO" id="GO:0006310">
    <property type="term" value="P:DNA recombination"/>
    <property type="evidence" value="ECO:0007669"/>
    <property type="project" value="UniProtKB-KW"/>
</dbReference>
<dbReference type="InterPro" id="IPR011010">
    <property type="entry name" value="DNA_brk_join_enz"/>
</dbReference>
<evidence type="ECO:0000256" key="2">
    <source>
        <dbReference type="ARBA" id="ARBA00023172"/>
    </source>
</evidence>
<dbReference type="InterPro" id="IPR010998">
    <property type="entry name" value="Integrase_recombinase_N"/>
</dbReference>
<dbReference type="PANTHER" id="PTHR34605">
    <property type="entry name" value="PHAGE_INTEGRASE DOMAIN-CONTAINING PROTEIN"/>
    <property type="match status" value="1"/>
</dbReference>
<name>A0A8H5GIZ2_9AGAR</name>
<reference evidence="4 5" key="1">
    <citation type="journal article" date="2020" name="ISME J.">
        <title>Uncovering the hidden diversity of litter-decomposition mechanisms in mushroom-forming fungi.</title>
        <authorList>
            <person name="Floudas D."/>
            <person name="Bentzer J."/>
            <person name="Ahren D."/>
            <person name="Johansson T."/>
            <person name="Persson P."/>
            <person name="Tunlid A."/>
        </authorList>
    </citation>
    <scope>NUCLEOTIDE SEQUENCE [LARGE SCALE GENOMIC DNA]</scope>
    <source>
        <strain evidence="4 5">CBS 406.79</strain>
    </source>
</reference>
<comment type="caution">
    <text evidence="4">The sequence shown here is derived from an EMBL/GenBank/DDBJ whole genome shotgun (WGS) entry which is preliminary data.</text>
</comment>
<dbReference type="EMBL" id="JAACJN010000165">
    <property type="protein sequence ID" value="KAF5365565.1"/>
    <property type="molecule type" value="Genomic_DNA"/>
</dbReference>
<dbReference type="OrthoDB" id="3067625at2759"/>
<evidence type="ECO:0000313" key="4">
    <source>
        <dbReference type="EMBL" id="KAF5365565.1"/>
    </source>
</evidence>
<dbReference type="Gene3D" id="1.10.150.130">
    <property type="match status" value="1"/>
</dbReference>
<evidence type="ECO:0000256" key="1">
    <source>
        <dbReference type="ARBA" id="ARBA00023125"/>
    </source>
</evidence>
<dbReference type="InterPro" id="IPR013762">
    <property type="entry name" value="Integrase-like_cat_sf"/>
</dbReference>
<feature type="region of interest" description="Disordered" evidence="3">
    <location>
        <begin position="34"/>
        <end position="87"/>
    </location>
</feature>
<evidence type="ECO:0000313" key="5">
    <source>
        <dbReference type="Proteomes" id="UP000518752"/>
    </source>
</evidence>
<dbReference type="GO" id="GO:0015074">
    <property type="term" value="P:DNA integration"/>
    <property type="evidence" value="ECO:0007669"/>
    <property type="project" value="InterPro"/>
</dbReference>
<accession>A0A8H5GIZ2</accession>
<dbReference type="GO" id="GO:0003677">
    <property type="term" value="F:DNA binding"/>
    <property type="evidence" value="ECO:0007669"/>
    <property type="project" value="UniProtKB-KW"/>
</dbReference>
<dbReference type="SUPFAM" id="SSF56349">
    <property type="entry name" value="DNA breaking-rejoining enzymes"/>
    <property type="match status" value="1"/>
</dbReference>
<dbReference type="InterPro" id="IPR052925">
    <property type="entry name" value="Phage_Integrase-like_Recomb"/>
</dbReference>
<feature type="compositionally biased region" description="Basic and acidic residues" evidence="3">
    <location>
        <begin position="59"/>
        <end position="71"/>
    </location>
</feature>
<organism evidence="4 5">
    <name type="scientific">Collybiopsis confluens</name>
    <dbReference type="NCBI Taxonomy" id="2823264"/>
    <lineage>
        <taxon>Eukaryota</taxon>
        <taxon>Fungi</taxon>
        <taxon>Dikarya</taxon>
        <taxon>Basidiomycota</taxon>
        <taxon>Agaricomycotina</taxon>
        <taxon>Agaricomycetes</taxon>
        <taxon>Agaricomycetidae</taxon>
        <taxon>Agaricales</taxon>
        <taxon>Marasmiineae</taxon>
        <taxon>Omphalotaceae</taxon>
        <taxon>Collybiopsis</taxon>
    </lineage>
</organism>
<keyword evidence="2" id="KW-0233">DNA recombination</keyword>
<dbReference type="AlphaFoldDB" id="A0A8H5GIZ2"/>
<gene>
    <name evidence="4" type="ORF">D9757_010894</name>
</gene>
<dbReference type="Proteomes" id="UP000518752">
    <property type="component" value="Unassembled WGS sequence"/>
</dbReference>
<protein>
    <submittedName>
        <fullName evidence="4">Uncharacterized protein</fullName>
    </submittedName>
</protein>
<keyword evidence="5" id="KW-1185">Reference proteome</keyword>
<dbReference type="SUPFAM" id="SSF47823">
    <property type="entry name" value="lambda integrase-like, N-terminal domain"/>
    <property type="match status" value="1"/>
</dbReference>
<proteinExistence type="predicted"/>
<keyword evidence="1" id="KW-0238">DNA-binding</keyword>
<sequence>MSENSSTSAPAPTSAVPDMAQVMAQMAQMISAAQINSQSNPPTVSVGPPPLFASTDTSSKLDIRVRSKADTAEGSSDTLDKSLTPVRAGSTPASGILLEPVPSEWFQAHPHVSTRVAFYLFHASGTRKTYSSGQRQYIESVRTRPALCTSPGQFLPATTLGILEWVASLGDRALQPKTIKAYLSSVRSLHVDAGLAFDAIESPTVQRLIYGIKRYYGEKPRHPKLPITAAIMEKLSDTAPNVLLQEDMNFGAAYKLAWSGLLRCGEFTVGEKDIFNPAVHLTRDSVYFVPSIDNPSYVQLTLPECKTDPFRKGVSIIIAAVPGSKFCAVTALKAFFTHHPLPSNSPLFARADGRPMTRSFFISTLRSRLQLAGIDTAGYSGQSFRRGAATSAAAAGYSDYEIQMLGRWRSDAYKLYRDVPVDRTLHSSALLHVAAAKPSSNWRKNREEKNSQRMALIRPALQKRKLHIYTNTEYKTSKKGGIYLRRDYVKLIVREWK</sequence>
<evidence type="ECO:0000256" key="3">
    <source>
        <dbReference type="SAM" id="MobiDB-lite"/>
    </source>
</evidence>